<gene>
    <name evidence="2" type="ORF">I8Y00_001984</name>
</gene>
<keyword evidence="1" id="KW-0472">Membrane</keyword>
<keyword evidence="1" id="KW-0812">Transmembrane</keyword>
<dbReference type="RefSeq" id="WP_042321730.1">
    <property type="nucleotide sequence ID" value="NZ_CABMNX010000001.1"/>
</dbReference>
<dbReference type="EMBL" id="DACSDU010000006">
    <property type="protein sequence ID" value="HAT1585650.1"/>
    <property type="molecule type" value="Genomic_DNA"/>
</dbReference>
<feature type="transmembrane region" description="Helical" evidence="1">
    <location>
        <begin position="181"/>
        <end position="200"/>
    </location>
</feature>
<feature type="transmembrane region" description="Helical" evidence="1">
    <location>
        <begin position="322"/>
        <end position="347"/>
    </location>
</feature>
<proteinExistence type="predicted"/>
<dbReference type="KEGG" id="cfar:CI104_22000"/>
<feature type="transmembrane region" description="Helical" evidence="1">
    <location>
        <begin position="280"/>
        <end position="302"/>
    </location>
</feature>
<dbReference type="GeneID" id="92971614"/>
<keyword evidence="1" id="KW-1133">Transmembrane helix</keyword>
<feature type="transmembrane region" description="Helical" evidence="1">
    <location>
        <begin position="99"/>
        <end position="119"/>
    </location>
</feature>
<reference evidence="2" key="1">
    <citation type="journal article" date="2018" name="Genome Biol.">
        <title>SKESA: strategic k-mer extension for scrupulous assemblies.</title>
        <authorList>
            <person name="Souvorov A."/>
            <person name="Agarwala R."/>
            <person name="Lipman D.J."/>
        </authorList>
    </citation>
    <scope>NUCLEOTIDE SEQUENCE</scope>
    <source>
        <strain evidence="2">YDC697-2</strain>
    </source>
</reference>
<feature type="transmembrane region" description="Helical" evidence="1">
    <location>
        <begin position="21"/>
        <end position="45"/>
    </location>
</feature>
<feature type="transmembrane region" description="Helical" evidence="1">
    <location>
        <begin position="65"/>
        <end position="87"/>
    </location>
</feature>
<feature type="transmembrane region" description="Helical" evidence="1">
    <location>
        <begin position="231"/>
        <end position="259"/>
    </location>
</feature>
<comment type="caution">
    <text evidence="2">The sequence shown here is derived from an EMBL/GenBank/DDBJ whole genome shotgun (WGS) entry which is preliminary data.</text>
</comment>
<evidence type="ECO:0000256" key="1">
    <source>
        <dbReference type="SAM" id="Phobius"/>
    </source>
</evidence>
<reference evidence="2" key="2">
    <citation type="submission" date="2020-11" db="EMBL/GenBank/DDBJ databases">
        <authorList>
            <consortium name="NCBI Pathogen Detection Project"/>
        </authorList>
    </citation>
    <scope>NUCLEOTIDE SEQUENCE</scope>
    <source>
        <strain evidence="2">YDC697-2</strain>
    </source>
</reference>
<name>A0A8H9NUG0_9ENTR</name>
<feature type="transmembrane region" description="Helical" evidence="1">
    <location>
        <begin position="139"/>
        <end position="160"/>
    </location>
</feature>
<organism evidence="2">
    <name type="scientific">Citrobacter farmeri</name>
    <dbReference type="NCBI Taxonomy" id="67824"/>
    <lineage>
        <taxon>Bacteria</taxon>
        <taxon>Pseudomonadati</taxon>
        <taxon>Pseudomonadota</taxon>
        <taxon>Gammaproteobacteria</taxon>
        <taxon>Enterobacterales</taxon>
        <taxon>Enterobacteriaceae</taxon>
        <taxon>Citrobacter</taxon>
    </lineage>
</organism>
<dbReference type="Pfam" id="PF05987">
    <property type="entry name" value="DUF898"/>
    <property type="match status" value="1"/>
</dbReference>
<dbReference type="InterPro" id="IPR010295">
    <property type="entry name" value="DUF898"/>
</dbReference>
<evidence type="ECO:0000313" key="2">
    <source>
        <dbReference type="EMBL" id="HAT1585650.1"/>
    </source>
</evidence>
<accession>A0A8H9NUG0</accession>
<dbReference type="AlphaFoldDB" id="A0A8H9NUG0"/>
<dbReference type="Proteomes" id="UP000864563">
    <property type="component" value="Unassembled WGS sequence"/>
</dbReference>
<sequence length="399" mass="44717">MDLFVKNERKSRWQFDFHGRAGEYFIICLTNVILCIITLGIYSPWAMVRSRRYIYEHMELNGARFGYHATGLAIFLSWFCFFCYIVAISFVESIPELELVLLLAFFLVLPVFMVKSIKYNAMMTTLNNVRFNFHSSLGRAWWVMMGLPVVLYILLAIVILPIMNIPGEDSYGIGAIITKAALVFAIILVGVGVIAGIVYAKWISLVGEGGQFGVHRFSVAVSVKQCIKVCLLSMLIVVPFLAVIAWLFSDIFGAIMLANMSGRMSDELLGMLILNHSGQIAVCYLLYFAAILLSTGYMWMGLRNHFMNNLTLANGGIRFHSGIAFHALVAQWVLIAVVSSITLGLAYPLMKMRYLRFLAANTWVDGDLDTLELTDHDEQPETGPIAVLSRGMMPQIPFI</sequence>
<dbReference type="OrthoDB" id="9765721at2"/>
<protein>
    <submittedName>
        <fullName evidence="2">DUF898 family protein</fullName>
    </submittedName>
</protein>